<sequence length="180" mass="20089">MNYLLVDIRENNILALRHFLLEGPEAWVPLKYELQKDDETAAGYVSLLLGAFSVAVRRKFSPVCALADIAGFVAELRVKAEEDTVPLDLVLTEDAIRRAVGARPLMQDSESDDDLTTVLNTKVYVLLHLVAEAGFTRADLEEFVEDVAAYTRDWLAAQRPTPPAYLLSDKPDEARMADRP</sequence>
<reference evidence="1 2" key="1">
    <citation type="submission" date="2019-05" db="EMBL/GenBank/DDBJ databases">
        <title>Draft genome sequence of Actinomadura sp. 14C53.</title>
        <authorList>
            <person name="Saricaoglu S."/>
            <person name="Isik K."/>
        </authorList>
    </citation>
    <scope>NUCLEOTIDE SEQUENCE [LARGE SCALE GENOMIC DNA]</scope>
    <source>
        <strain evidence="1 2">14C53</strain>
    </source>
</reference>
<dbReference type="AlphaFoldDB" id="A0A5C4JCS3"/>
<dbReference type="EMBL" id="VCKW01000090">
    <property type="protein sequence ID" value="TMQ98962.1"/>
    <property type="molecule type" value="Genomic_DNA"/>
</dbReference>
<protein>
    <submittedName>
        <fullName evidence="1">Uncharacterized protein</fullName>
    </submittedName>
</protein>
<dbReference type="OrthoDB" id="63123at2"/>
<proteinExistence type="predicted"/>
<gene>
    <name evidence="1" type="ORF">ETD83_18770</name>
</gene>
<dbReference type="RefSeq" id="WP_138646432.1">
    <property type="nucleotide sequence ID" value="NZ_VCKW01000090.1"/>
</dbReference>
<evidence type="ECO:0000313" key="2">
    <source>
        <dbReference type="Proteomes" id="UP000309174"/>
    </source>
</evidence>
<keyword evidence="2" id="KW-1185">Reference proteome</keyword>
<organism evidence="1 2">
    <name type="scientific">Actinomadura soli</name>
    <dbReference type="NCBI Taxonomy" id="2508997"/>
    <lineage>
        <taxon>Bacteria</taxon>
        <taxon>Bacillati</taxon>
        <taxon>Actinomycetota</taxon>
        <taxon>Actinomycetes</taxon>
        <taxon>Streptosporangiales</taxon>
        <taxon>Thermomonosporaceae</taxon>
        <taxon>Actinomadura</taxon>
    </lineage>
</organism>
<name>A0A5C4JCS3_9ACTN</name>
<comment type="caution">
    <text evidence="1">The sequence shown here is derived from an EMBL/GenBank/DDBJ whole genome shotgun (WGS) entry which is preliminary data.</text>
</comment>
<dbReference type="Proteomes" id="UP000309174">
    <property type="component" value="Unassembled WGS sequence"/>
</dbReference>
<evidence type="ECO:0000313" key="1">
    <source>
        <dbReference type="EMBL" id="TMQ98962.1"/>
    </source>
</evidence>
<accession>A0A5C4JCS3</accession>